<sequence>MASQGATPAYSETLGTPSSPLSSYREPLSISFIEKDAATPTPTKKTPSRGGLLRVDHSKLIASLEKGSKRVSTSSKSPRSAKGRQSRRGSDGCGERRHGPARQGNLTVHLDAPKSSETERLYNDIMAQAAAVKSLPSYPLESFSARRRKEEEKRHAKPQKNAVRLLVRKTEIDPSSEGHGDGNPDGKFDPKYRHLLKERQFFDCIDRHMERSCRTVKELFDIDFGFAARKDVLNVHWRSCVYPLTIQFRDALRILGGLLAEHQEVTWATAGSKCTQSLAESLETEKEYVTYRYSSMLSMANGFYELVWAQCHEKQ</sequence>
<protein>
    <submittedName>
        <fullName evidence="1">Uncharacterized protein</fullName>
    </submittedName>
</protein>
<evidence type="ECO:0000313" key="1">
    <source>
        <dbReference type="EMBL" id="KAJ1674286.1"/>
    </source>
</evidence>
<dbReference type="Proteomes" id="UP001145114">
    <property type="component" value="Unassembled WGS sequence"/>
</dbReference>
<comment type="caution">
    <text evidence="1">The sequence shown here is derived from an EMBL/GenBank/DDBJ whole genome shotgun (WGS) entry which is preliminary data.</text>
</comment>
<gene>
    <name evidence="1" type="ORF">EV182_003593</name>
</gene>
<keyword evidence="2" id="KW-1185">Reference proteome</keyword>
<name>A0ACC1HD71_9FUNG</name>
<accession>A0ACC1HD71</accession>
<evidence type="ECO:0000313" key="2">
    <source>
        <dbReference type="Proteomes" id="UP001145114"/>
    </source>
</evidence>
<proteinExistence type="predicted"/>
<organism evidence="1 2">
    <name type="scientific">Spiromyces aspiralis</name>
    <dbReference type="NCBI Taxonomy" id="68401"/>
    <lineage>
        <taxon>Eukaryota</taxon>
        <taxon>Fungi</taxon>
        <taxon>Fungi incertae sedis</taxon>
        <taxon>Zoopagomycota</taxon>
        <taxon>Kickxellomycotina</taxon>
        <taxon>Kickxellomycetes</taxon>
        <taxon>Kickxellales</taxon>
        <taxon>Kickxellaceae</taxon>
        <taxon>Spiromyces</taxon>
    </lineage>
</organism>
<feature type="non-terminal residue" evidence="1">
    <location>
        <position position="315"/>
    </location>
</feature>
<dbReference type="EMBL" id="JAMZIH010006098">
    <property type="protein sequence ID" value="KAJ1674286.1"/>
    <property type="molecule type" value="Genomic_DNA"/>
</dbReference>
<reference evidence="1" key="1">
    <citation type="submission" date="2022-06" db="EMBL/GenBank/DDBJ databases">
        <title>Phylogenomic reconstructions and comparative analyses of Kickxellomycotina fungi.</title>
        <authorList>
            <person name="Reynolds N.K."/>
            <person name="Stajich J.E."/>
            <person name="Barry K."/>
            <person name="Grigoriev I.V."/>
            <person name="Crous P."/>
            <person name="Smith M.E."/>
        </authorList>
    </citation>
    <scope>NUCLEOTIDE SEQUENCE</scope>
    <source>
        <strain evidence="1">RSA 2271</strain>
    </source>
</reference>